<reference evidence="1 2" key="1">
    <citation type="submission" date="2016-01" db="EMBL/GenBank/DDBJ databases">
        <authorList>
            <person name="Regsiter A."/>
            <person name="william w."/>
        </authorList>
    </citation>
    <scope>NUCLEOTIDE SEQUENCE [LARGE SCALE GENOMIC DNA]</scope>
    <source>
        <strain evidence="1 2">B6</strain>
    </source>
</reference>
<accession>A0A822V9E5</accession>
<dbReference type="AlphaFoldDB" id="A0A822V9E5"/>
<sequence>MLFKKTDNSIIWIEWILLSKVKYLQ</sequence>
<evidence type="ECO:0000313" key="2">
    <source>
        <dbReference type="Proteomes" id="UP000192074"/>
    </source>
</evidence>
<dbReference type="EMBL" id="FCNL01000037">
    <property type="protein sequence ID" value="CVI23944.1"/>
    <property type="molecule type" value="Genomic_DNA"/>
</dbReference>
<gene>
    <name evidence="1" type="ORF">AGR4A_Lc70002</name>
</gene>
<protein>
    <submittedName>
        <fullName evidence="1">Uncharacterized protein</fullName>
    </submittedName>
</protein>
<comment type="caution">
    <text evidence="1">The sequence shown here is derived from an EMBL/GenBank/DDBJ whole genome shotgun (WGS) entry which is preliminary data.</text>
</comment>
<dbReference type="Proteomes" id="UP000192074">
    <property type="component" value="Unassembled WGS sequence"/>
</dbReference>
<name>A0A822V9E5_AGRTU</name>
<proteinExistence type="predicted"/>
<evidence type="ECO:0000313" key="1">
    <source>
        <dbReference type="EMBL" id="CVI23944.1"/>
    </source>
</evidence>
<organism evidence="1 2">
    <name type="scientific">Agrobacterium tumefaciens str. B6</name>
    <dbReference type="NCBI Taxonomy" id="1183423"/>
    <lineage>
        <taxon>Bacteria</taxon>
        <taxon>Pseudomonadati</taxon>
        <taxon>Pseudomonadota</taxon>
        <taxon>Alphaproteobacteria</taxon>
        <taxon>Hyphomicrobiales</taxon>
        <taxon>Rhizobiaceae</taxon>
        <taxon>Rhizobium/Agrobacterium group</taxon>
        <taxon>Agrobacterium</taxon>
        <taxon>Agrobacterium tumefaciens complex</taxon>
    </lineage>
</organism>